<evidence type="ECO:0000313" key="1">
    <source>
        <dbReference type="EMBL" id="OWA54649.1"/>
    </source>
</evidence>
<dbReference type="AlphaFoldDB" id="A0A9X6RNK2"/>
<keyword evidence="2" id="KW-1185">Reference proteome</keyword>
<reference evidence="2" key="1">
    <citation type="submission" date="2017-01" db="EMBL/GenBank/DDBJ databases">
        <title>Comparative genomics of anhydrobiosis in the tardigrade Hypsibius dujardini.</title>
        <authorList>
            <person name="Yoshida Y."/>
            <person name="Koutsovoulos G."/>
            <person name="Laetsch D."/>
            <person name="Stevens L."/>
            <person name="Kumar S."/>
            <person name="Horikawa D."/>
            <person name="Ishino K."/>
            <person name="Komine S."/>
            <person name="Tomita M."/>
            <person name="Blaxter M."/>
            <person name="Arakawa K."/>
        </authorList>
    </citation>
    <scope>NUCLEOTIDE SEQUENCE [LARGE SCALE GENOMIC DNA]</scope>
    <source>
        <strain evidence="2">Z151</strain>
    </source>
</reference>
<organism evidence="1 2">
    <name type="scientific">Hypsibius exemplaris</name>
    <name type="common">Freshwater tardigrade</name>
    <dbReference type="NCBI Taxonomy" id="2072580"/>
    <lineage>
        <taxon>Eukaryota</taxon>
        <taxon>Metazoa</taxon>
        <taxon>Ecdysozoa</taxon>
        <taxon>Tardigrada</taxon>
        <taxon>Eutardigrada</taxon>
        <taxon>Parachela</taxon>
        <taxon>Hypsibioidea</taxon>
        <taxon>Hypsibiidae</taxon>
        <taxon>Hypsibius</taxon>
    </lineage>
</organism>
<comment type="caution">
    <text evidence="1">The sequence shown here is derived from an EMBL/GenBank/DDBJ whole genome shotgun (WGS) entry which is preliminary data.</text>
</comment>
<gene>
    <name evidence="1" type="ORF">BV898_19048</name>
</gene>
<dbReference type="Proteomes" id="UP000192578">
    <property type="component" value="Unassembled WGS sequence"/>
</dbReference>
<name>A0A9X6RNK2_HYPEX</name>
<protein>
    <submittedName>
        <fullName evidence="1">Uncharacterized protein</fullName>
    </submittedName>
</protein>
<evidence type="ECO:0000313" key="2">
    <source>
        <dbReference type="Proteomes" id="UP000192578"/>
    </source>
</evidence>
<sequence>MGRLDLCSSDDTDVCVVLCCMTTASTRVPSYVVERGGDASSLANESWTLYTEETKHMNIPGLQTENRASKSGYHSIRVPAAQARLIRRNRVRRETRVPLDVMGGPSLLRLSRTNGFVAVSAL</sequence>
<proteinExistence type="predicted"/>
<dbReference type="EMBL" id="MTYJ01000436">
    <property type="protein sequence ID" value="OWA54649.1"/>
    <property type="molecule type" value="Genomic_DNA"/>
</dbReference>
<accession>A0A9X6RNK2</accession>